<dbReference type="InterPro" id="IPR010623">
    <property type="entry name" value="IcmF_C"/>
</dbReference>
<evidence type="ECO:0000259" key="4">
    <source>
        <dbReference type="Pfam" id="PF14331"/>
    </source>
</evidence>
<dbReference type="SUPFAM" id="SSF52540">
    <property type="entry name" value="P-loop containing nucleoside triphosphate hydrolases"/>
    <property type="match status" value="1"/>
</dbReference>
<name>A0A4S5BMW0_9BURK</name>
<dbReference type="AlphaFoldDB" id="A0A4S5BMW0"/>
<dbReference type="InterPro" id="IPR053156">
    <property type="entry name" value="T6SS_TssM-like"/>
</dbReference>
<comment type="caution">
    <text evidence="5">The sequence shown here is derived from an EMBL/GenBank/DDBJ whole genome shotgun (WGS) entry which is preliminary data.</text>
</comment>
<dbReference type="Pfam" id="PF14331">
    <property type="entry name" value="IcmF-related_N"/>
    <property type="match status" value="1"/>
</dbReference>
<proteinExistence type="predicted"/>
<protein>
    <submittedName>
        <fullName evidence="5">Type VI secretion system membrane subunit TssM</fullName>
    </submittedName>
</protein>
<evidence type="ECO:0000313" key="5">
    <source>
        <dbReference type="EMBL" id="THJ31068.1"/>
    </source>
</evidence>
<accession>A0A4S5BMW0</accession>
<dbReference type="RefSeq" id="WP_136407713.1">
    <property type="nucleotide sequence ID" value="NZ_SSWX01000028.1"/>
</dbReference>
<sequence>MISSLLWRIWSWIRSKALWVTIGLIVLIALIWYIGPLFAFGDYRPLESARARYWCIGILLGFVLLRWLIKRWRVSKLNGRMADMFRGALSKESAATAQPDANIDKLEETFGEALDILRKARFEQSSGASFLGRIMRRKRYVYELPWYAIIGAPGAGKTTALVNSGLSFPLAKQFGNAAVRGSGGTRHCDWWFTNEAVFIDTAGRYTTHDSDSQADKAEWQGFLSLLKKNRPQQPINGVVVTLSVAELLQQNAQERATHAGVIRARLEELRAGLGVSFPVYVLVTKCDLLFGFDEYFADLDRAGREQVWGLTLPLPASRQFQLDQAQIKQEMDLLCTRIYDGLVDRLQAEPDLNHRGRIFGFPQEFGAIAALVESTVTHIFVDSRFAKAPLLRGIYFTSGTQEGAPFDRIISSMEAAGEARHKPRTEAGSGKSFFLHELLTKVVFPEAYIVGSDPKAERRARATHIAVYALCLLLLAAAVTAWAISYRNNQTYIAEVDHKGDSFASTLPALPAQVDSNLYALLPYLNAAEQLPDSAQFKVSQPLWPWTFGLYQGEKINAASKPLYDALLTQRFAPTIKKRLEQLLRTVAVDDLEFAFEILKAYVMMHEPQHFKADAFVAFMLADWDYNMPQGAGQAERQAIEKHVRALIAIDGVLPTTLMDAALVDATRARLSQYSISQRIYRRLSRLLDNNRLPVFSVAAQVGPQAPRVFRRVSNQSLTDGVASLYTYRGYHELFDKEVERAVRSAGEDDSWILGVSESQAKDRLKAIASGELALEVRRLYMWDYVAKWEQYLDDVVLVEPSNLAEAAELASMLSSPDSPLMRYMQAVVQETQLSQVNKESSSDRSLLDRARRSVQATHEDINRIVGPSAMPAELSPQERPELIVDNRFEALRKAVGTADDKSAAPLLMAAQSFGELHMYLAAAEAARVGGYPPPESDLPNRLRSQAARLPQPSKKLLETLADNSRQLVVRETRRAKSNELVGMVTRACRDAIQGRYPLVRNATREVAPDDFTRIFGPGGRMDEYFQRELASYVDISAKPWRLREGAQGGLGGGVAIAAFEQASVIKDVFFRGGSGAPKITLAIKPMVMDSTITTMTLDVDGQIVRYQHGPNVSHTVSWPGTRGSNQVRLSFEPPLPQGASGVVTEGAWALHRLFDQAQILPGASPERFTAELDVGGRKVRFEITASSIKNPFRLQELTGFVCPSGL</sequence>
<dbReference type="EMBL" id="SSWX01000028">
    <property type="protein sequence ID" value="THJ31068.1"/>
    <property type="molecule type" value="Genomic_DNA"/>
</dbReference>
<dbReference type="Pfam" id="PF06761">
    <property type="entry name" value="IcmF-related"/>
    <property type="match status" value="1"/>
</dbReference>
<feature type="transmembrane region" description="Helical" evidence="1">
    <location>
        <begin position="465"/>
        <end position="484"/>
    </location>
</feature>
<feature type="domain" description="Type VI secretion system IcmF C-terminal" evidence="2">
    <location>
        <begin position="1083"/>
        <end position="1188"/>
    </location>
</feature>
<gene>
    <name evidence="5" type="primary">tssM</name>
    <name evidence="5" type="ORF">E8K88_16160</name>
</gene>
<dbReference type="InterPro" id="IPR027417">
    <property type="entry name" value="P-loop_NTPase"/>
</dbReference>
<dbReference type="Pfam" id="PF06744">
    <property type="entry name" value="IcmF_C"/>
    <property type="match status" value="1"/>
</dbReference>
<dbReference type="PANTHER" id="PTHR36153">
    <property type="entry name" value="INNER MEMBRANE PROTEIN-RELATED"/>
    <property type="match status" value="1"/>
</dbReference>
<evidence type="ECO:0000259" key="2">
    <source>
        <dbReference type="Pfam" id="PF06744"/>
    </source>
</evidence>
<evidence type="ECO:0000259" key="3">
    <source>
        <dbReference type="Pfam" id="PF06761"/>
    </source>
</evidence>
<keyword evidence="1" id="KW-1133">Transmembrane helix</keyword>
<reference evidence="5 6" key="1">
    <citation type="submission" date="2019-04" db="EMBL/GenBank/DDBJ databases">
        <title>Lampropedia sp YIM MLB12 draf genome.</title>
        <authorList>
            <person name="Wang Y.-X."/>
        </authorList>
    </citation>
    <scope>NUCLEOTIDE SEQUENCE [LARGE SCALE GENOMIC DNA]</scope>
    <source>
        <strain evidence="5 6">YIM MLB12</strain>
    </source>
</reference>
<feature type="domain" description="Type VI secretion system component TssM1 N-terminal" evidence="4">
    <location>
        <begin position="213"/>
        <end position="470"/>
    </location>
</feature>
<dbReference type="InterPro" id="IPR009612">
    <property type="entry name" value="IcmF-rel"/>
</dbReference>
<evidence type="ECO:0000313" key="6">
    <source>
        <dbReference type="Proteomes" id="UP000306236"/>
    </source>
</evidence>
<organism evidence="5 6">
    <name type="scientific">Lampropedia aestuarii</name>
    <dbReference type="NCBI Taxonomy" id="2562762"/>
    <lineage>
        <taxon>Bacteria</taxon>
        <taxon>Pseudomonadati</taxon>
        <taxon>Pseudomonadota</taxon>
        <taxon>Betaproteobacteria</taxon>
        <taxon>Burkholderiales</taxon>
        <taxon>Comamonadaceae</taxon>
        <taxon>Lampropedia</taxon>
    </lineage>
</organism>
<keyword evidence="1" id="KW-0812">Transmembrane</keyword>
<evidence type="ECO:0000256" key="1">
    <source>
        <dbReference type="SAM" id="Phobius"/>
    </source>
</evidence>
<feature type="transmembrane region" description="Helical" evidence="1">
    <location>
        <begin position="17"/>
        <end position="39"/>
    </location>
</feature>
<feature type="domain" description="IcmF-related" evidence="3">
    <location>
        <begin position="522"/>
        <end position="833"/>
    </location>
</feature>
<keyword evidence="6" id="KW-1185">Reference proteome</keyword>
<feature type="transmembrane region" description="Helical" evidence="1">
    <location>
        <begin position="51"/>
        <end position="69"/>
    </location>
</feature>
<dbReference type="OrthoDB" id="9758229at2"/>
<dbReference type="InterPro" id="IPR017731">
    <property type="entry name" value="TssM1-like"/>
</dbReference>
<dbReference type="InterPro" id="IPR025743">
    <property type="entry name" value="TssM1_N"/>
</dbReference>
<dbReference type="Proteomes" id="UP000306236">
    <property type="component" value="Unassembled WGS sequence"/>
</dbReference>
<dbReference type="PANTHER" id="PTHR36153:SF1">
    <property type="entry name" value="TYPE VI SECRETION SYSTEM COMPONENT TSSM1"/>
    <property type="match status" value="1"/>
</dbReference>
<keyword evidence="1" id="KW-0472">Membrane</keyword>
<dbReference type="NCBIfam" id="TIGR03348">
    <property type="entry name" value="VI_IcmF"/>
    <property type="match status" value="1"/>
</dbReference>